<comment type="catalytic activity">
    <reaction evidence="6">
        <text>alpha-D-glucose 6-phosphate = beta-D-fructose 6-phosphate</text>
        <dbReference type="Rhea" id="RHEA:11816"/>
        <dbReference type="ChEBI" id="CHEBI:57634"/>
        <dbReference type="ChEBI" id="CHEBI:58225"/>
        <dbReference type="EC" id="5.3.1.9"/>
    </reaction>
</comment>
<dbReference type="GO" id="GO:0006094">
    <property type="term" value="P:gluconeogenesis"/>
    <property type="evidence" value="ECO:0007669"/>
    <property type="project" value="UniProtKB-KW"/>
</dbReference>
<evidence type="ECO:0000256" key="4">
    <source>
        <dbReference type="ARBA" id="ARBA00022432"/>
    </source>
</evidence>
<evidence type="ECO:0000313" key="9">
    <source>
        <dbReference type="Proteomes" id="UP000578449"/>
    </source>
</evidence>
<evidence type="ECO:0000256" key="5">
    <source>
        <dbReference type="ARBA" id="ARBA00023152"/>
    </source>
</evidence>
<dbReference type="GO" id="GO:0005737">
    <property type="term" value="C:cytoplasm"/>
    <property type="evidence" value="ECO:0007669"/>
    <property type="project" value="InterPro"/>
</dbReference>
<dbReference type="GO" id="GO:0006096">
    <property type="term" value="P:glycolytic process"/>
    <property type="evidence" value="ECO:0007669"/>
    <property type="project" value="UniProtKB-UniPathway"/>
</dbReference>
<accession>A0A840P2J3</accession>
<dbReference type="CDD" id="cd02218">
    <property type="entry name" value="cupin_PGI"/>
    <property type="match status" value="1"/>
</dbReference>
<evidence type="ECO:0000259" key="7">
    <source>
        <dbReference type="Pfam" id="PF06560"/>
    </source>
</evidence>
<sequence length="199" mass="21549">MSSLPAAPVRLEPLADEGVLRGGDGRYEKFLGDLAGLYRDEAAYRAALAADAGAPVYWVETSTPEHGDGALTVGISVLEPGTIGDEFYMTRGHLHRLADRAELYYGLSGRGVMLLESLDGESRAVEIGPGTAVHVPGHWVHRSVNVGEERLATLFCYPADAGQDYEIIARAGGMRRLVVRDGDGWTTRPNPDHTGYRRD</sequence>
<dbReference type="InterPro" id="IPR010551">
    <property type="entry name" value="G6P_isomerase_prok"/>
</dbReference>
<evidence type="ECO:0000256" key="3">
    <source>
        <dbReference type="ARBA" id="ARBA00011952"/>
    </source>
</evidence>
<evidence type="ECO:0000313" key="8">
    <source>
        <dbReference type="EMBL" id="MBB5131457.1"/>
    </source>
</evidence>
<dbReference type="Proteomes" id="UP000578449">
    <property type="component" value="Unassembled WGS sequence"/>
</dbReference>
<name>A0A840P2J3_9ACTN</name>
<comment type="similarity">
    <text evidence="2">Belongs to the archaeal-type GPI family.</text>
</comment>
<dbReference type="GO" id="GO:0004347">
    <property type="term" value="F:glucose-6-phosphate isomerase activity"/>
    <property type="evidence" value="ECO:0007669"/>
    <property type="project" value="UniProtKB-EC"/>
</dbReference>
<keyword evidence="9" id="KW-1185">Reference proteome</keyword>
<evidence type="ECO:0000256" key="1">
    <source>
        <dbReference type="ARBA" id="ARBA00004926"/>
    </source>
</evidence>
<keyword evidence="5" id="KW-0324">Glycolysis</keyword>
<evidence type="ECO:0000256" key="2">
    <source>
        <dbReference type="ARBA" id="ARBA00006542"/>
    </source>
</evidence>
<dbReference type="InterPro" id="IPR014710">
    <property type="entry name" value="RmlC-like_jellyroll"/>
</dbReference>
<dbReference type="EC" id="5.3.1.9" evidence="3"/>
<dbReference type="UniPathway" id="UPA00109">
    <property type="reaction ID" value="UER00181"/>
</dbReference>
<dbReference type="Pfam" id="PF06560">
    <property type="entry name" value="GPI"/>
    <property type="match status" value="1"/>
</dbReference>
<feature type="domain" description="Glucose-6-phosphate isomerase prokaryote" evidence="7">
    <location>
        <begin position="32"/>
        <end position="189"/>
    </location>
</feature>
<reference evidence="8 9" key="1">
    <citation type="submission" date="2020-08" db="EMBL/GenBank/DDBJ databases">
        <title>Genomic Encyclopedia of Type Strains, Phase IV (KMG-IV): sequencing the most valuable type-strain genomes for metagenomic binning, comparative biology and taxonomic classification.</title>
        <authorList>
            <person name="Goeker M."/>
        </authorList>
    </citation>
    <scope>NUCLEOTIDE SEQUENCE [LARGE SCALE GENOMIC DNA]</scope>
    <source>
        <strain evidence="8 9">DSM 45615</strain>
    </source>
</reference>
<evidence type="ECO:0000256" key="6">
    <source>
        <dbReference type="ARBA" id="ARBA00029321"/>
    </source>
</evidence>
<dbReference type="InterPro" id="IPR011051">
    <property type="entry name" value="RmlC_Cupin_sf"/>
</dbReference>
<dbReference type="RefSeq" id="WP_185048279.1">
    <property type="nucleotide sequence ID" value="NZ_BAABIX010000022.1"/>
</dbReference>
<proteinExistence type="inferred from homology"/>
<organism evidence="8 9">
    <name type="scientific">Thermocatellispora tengchongensis</name>
    <dbReference type="NCBI Taxonomy" id="1073253"/>
    <lineage>
        <taxon>Bacteria</taxon>
        <taxon>Bacillati</taxon>
        <taxon>Actinomycetota</taxon>
        <taxon>Actinomycetes</taxon>
        <taxon>Streptosporangiales</taxon>
        <taxon>Streptosporangiaceae</taxon>
        <taxon>Thermocatellispora</taxon>
    </lineage>
</organism>
<dbReference type="EMBL" id="JACHGN010000002">
    <property type="protein sequence ID" value="MBB5131457.1"/>
    <property type="molecule type" value="Genomic_DNA"/>
</dbReference>
<keyword evidence="4" id="KW-0312">Gluconeogenesis</keyword>
<protein>
    <recommendedName>
        <fullName evidence="3">glucose-6-phosphate isomerase</fullName>
        <ecNumber evidence="3">5.3.1.9</ecNumber>
    </recommendedName>
</protein>
<dbReference type="Gene3D" id="2.60.120.10">
    <property type="entry name" value="Jelly Rolls"/>
    <property type="match status" value="1"/>
</dbReference>
<keyword evidence="8" id="KW-0413">Isomerase</keyword>
<gene>
    <name evidence="8" type="ORF">HNP84_001163</name>
</gene>
<dbReference type="AlphaFoldDB" id="A0A840P2J3"/>
<comment type="pathway">
    <text evidence="1">Carbohydrate degradation; glycolysis; D-glyceraldehyde 3-phosphate and glycerone phosphate from D-glucose: step 2/4.</text>
</comment>
<comment type="caution">
    <text evidence="8">The sequence shown here is derived from an EMBL/GenBank/DDBJ whole genome shotgun (WGS) entry which is preliminary data.</text>
</comment>
<dbReference type="SUPFAM" id="SSF51182">
    <property type="entry name" value="RmlC-like cupins"/>
    <property type="match status" value="1"/>
</dbReference>